<keyword evidence="7" id="KW-1185">Reference proteome</keyword>
<keyword evidence="4" id="KW-1133">Transmembrane helix</keyword>
<dbReference type="InterPro" id="IPR004151">
    <property type="entry name" value="7TM_GPCR_serpentine_rcpt_Sre"/>
</dbReference>
<evidence type="ECO:0000313" key="6">
    <source>
        <dbReference type="EnsemblMetazoa" id="PPA30702.1"/>
    </source>
</evidence>
<dbReference type="PANTHER" id="PTHR22943">
    <property type="entry name" value="7-TRANSMEMBRANE DOMAIN RECEPTOR C.ELEGANS"/>
    <property type="match status" value="1"/>
</dbReference>
<name>A0A2A6C2Q1_PRIPA</name>
<accession>A0A2A6C2Q1</accession>
<proteinExistence type="inferred from homology"/>
<evidence type="ECO:0000256" key="5">
    <source>
        <dbReference type="ARBA" id="ARBA00023136"/>
    </source>
</evidence>
<dbReference type="SUPFAM" id="SSF81321">
    <property type="entry name" value="Family A G protein-coupled receptor-like"/>
    <property type="match status" value="1"/>
</dbReference>
<protein>
    <submittedName>
        <fullName evidence="6">G protein-coupled receptor</fullName>
    </submittedName>
</protein>
<comment type="subcellular location">
    <subcellularLocation>
        <location evidence="1">Membrane</location>
    </subcellularLocation>
</comment>
<dbReference type="GO" id="GO:0007606">
    <property type="term" value="P:sensory perception of chemical stimulus"/>
    <property type="evidence" value="ECO:0007669"/>
    <property type="project" value="InterPro"/>
</dbReference>
<dbReference type="PANTHER" id="PTHR22943:SF248">
    <property type="entry name" value="SEVEN TM RECEPTOR"/>
    <property type="match status" value="1"/>
</dbReference>
<dbReference type="GO" id="GO:0016020">
    <property type="term" value="C:membrane"/>
    <property type="evidence" value="ECO:0007669"/>
    <property type="project" value="UniProtKB-SubCell"/>
</dbReference>
<dbReference type="Pfam" id="PF03125">
    <property type="entry name" value="Sre"/>
    <property type="match status" value="1"/>
</dbReference>
<organism evidence="6 7">
    <name type="scientific">Pristionchus pacificus</name>
    <name type="common">Parasitic nematode worm</name>
    <dbReference type="NCBI Taxonomy" id="54126"/>
    <lineage>
        <taxon>Eukaryota</taxon>
        <taxon>Metazoa</taxon>
        <taxon>Ecdysozoa</taxon>
        <taxon>Nematoda</taxon>
        <taxon>Chromadorea</taxon>
        <taxon>Rhabditida</taxon>
        <taxon>Rhabditina</taxon>
        <taxon>Diplogasteromorpha</taxon>
        <taxon>Diplogasteroidea</taxon>
        <taxon>Neodiplogasteridae</taxon>
        <taxon>Pristionchus</taxon>
    </lineage>
</organism>
<dbReference type="InterPro" id="IPR017452">
    <property type="entry name" value="GPCR_Rhodpsn_7TM"/>
</dbReference>
<dbReference type="PROSITE" id="PS50262">
    <property type="entry name" value="G_PROTEIN_RECEP_F1_2"/>
    <property type="match status" value="1"/>
</dbReference>
<dbReference type="Proteomes" id="UP000005239">
    <property type="component" value="Unassembled WGS sequence"/>
</dbReference>
<comment type="similarity">
    <text evidence="2">Belongs to the nematode receptor-like protein sre family.</text>
</comment>
<keyword evidence="3" id="KW-0812">Transmembrane</keyword>
<evidence type="ECO:0000256" key="1">
    <source>
        <dbReference type="ARBA" id="ARBA00004370"/>
    </source>
</evidence>
<evidence type="ECO:0000256" key="4">
    <source>
        <dbReference type="ARBA" id="ARBA00022989"/>
    </source>
</evidence>
<sequence length="612" mass="70668">MFLVNFLNREITDPYFPLYEIIFITEIIVLTFSIMLGITLILPICRHRYHLNIRLRVLFSLIQGFIYPISRIVVIFHQYYGPIDNVEWTHIIICGQIKQEFLGYFTTLISILAYDRLIATKYWAWLHFFSRSMKIQDRFSDTGSTVYFAIVVPIGTALFIATYRYNRAEMVKMKKGAVIHQYSVAKTFQFKENIKMLELFTKIARPIIFVCIPPFAFYPIYGLVPAGIGYDGLRYFSVAMYDLWLSFACVVVIGSLPTYEPELRASKVDHTEAYFAMLGNDLGGTCSQLGVFSGSSTEMFGSIVSEGFYHVGPYRYLLLAFAIVDILVSLVHLALIPAIHMTEFGYIFWGYRFVNESTEVGVWAALLFVILFYQTFVLHAFHFVYRYVMLCNPIWLSWIQNRPWRNWLVIIIIADIIFVGGIFLAIICGFVPIGVSRREFAHVIKEVYDIDLFSQNEPGYLGIVYWTINERGEKEWIRWSLFIICSVCVLFFTTAIIIIICIVKIIREFREHRFANLSAVTKNMQKQLFTKLICQTAVPCLISYAPIGSVYLVPLTGIALGGFETLAVMSSALFPMLDPYIVIFLISGYDWVLHKVWSHNLHYSDTGTRFME</sequence>
<dbReference type="Pfam" id="PF10326">
    <property type="entry name" value="7TM_GPCR_Str"/>
    <property type="match status" value="1"/>
</dbReference>
<evidence type="ECO:0000313" key="7">
    <source>
        <dbReference type="Proteomes" id="UP000005239"/>
    </source>
</evidence>
<reference evidence="7" key="1">
    <citation type="journal article" date="2008" name="Nat. Genet.">
        <title>The Pristionchus pacificus genome provides a unique perspective on nematode lifestyle and parasitism.</title>
        <authorList>
            <person name="Dieterich C."/>
            <person name="Clifton S.W."/>
            <person name="Schuster L.N."/>
            <person name="Chinwalla A."/>
            <person name="Delehaunty K."/>
            <person name="Dinkelacker I."/>
            <person name="Fulton L."/>
            <person name="Fulton R."/>
            <person name="Godfrey J."/>
            <person name="Minx P."/>
            <person name="Mitreva M."/>
            <person name="Roeseler W."/>
            <person name="Tian H."/>
            <person name="Witte H."/>
            <person name="Yang S.P."/>
            <person name="Wilson R.K."/>
            <person name="Sommer R.J."/>
        </authorList>
    </citation>
    <scope>NUCLEOTIDE SEQUENCE [LARGE SCALE GENOMIC DNA]</scope>
    <source>
        <strain evidence="7">PS312</strain>
    </source>
</reference>
<dbReference type="EnsemblMetazoa" id="PPA30702.1">
    <property type="protein sequence ID" value="PPA30702.1"/>
    <property type="gene ID" value="WBGene00203568"/>
</dbReference>
<reference evidence="6" key="2">
    <citation type="submission" date="2022-06" db="UniProtKB">
        <authorList>
            <consortium name="EnsemblMetazoa"/>
        </authorList>
    </citation>
    <scope>IDENTIFICATION</scope>
    <source>
        <strain evidence="6">PS312</strain>
    </source>
</reference>
<accession>A0A8R1YJZ3</accession>
<evidence type="ECO:0000256" key="3">
    <source>
        <dbReference type="ARBA" id="ARBA00022692"/>
    </source>
</evidence>
<gene>
    <name evidence="6" type="primary">WBGene00203568</name>
</gene>
<keyword evidence="5" id="KW-0472">Membrane</keyword>
<evidence type="ECO:0000256" key="2">
    <source>
        <dbReference type="ARBA" id="ARBA00006803"/>
    </source>
</evidence>
<dbReference type="Gene3D" id="1.20.1070.10">
    <property type="entry name" value="Rhodopsin 7-helix transmembrane proteins"/>
    <property type="match status" value="1"/>
</dbReference>
<dbReference type="AlphaFoldDB" id="A0A2A6C2Q1"/>
<dbReference type="InterPro" id="IPR019428">
    <property type="entry name" value="7TM_GPCR_serpentine_rcpt_Str"/>
</dbReference>